<protein>
    <submittedName>
        <fullName evidence="3">Transcription factor 15</fullName>
    </submittedName>
</protein>
<dbReference type="InterPro" id="IPR036638">
    <property type="entry name" value="HLH_DNA-bd_sf"/>
</dbReference>
<keyword evidence="4" id="KW-1185">Reference proteome</keyword>
<dbReference type="Pfam" id="PF00010">
    <property type="entry name" value="HLH"/>
    <property type="match status" value="1"/>
</dbReference>
<feature type="domain" description="BHLH" evidence="2">
    <location>
        <begin position="1"/>
        <end position="45"/>
    </location>
</feature>
<sequence>MERSRTANVNDAFGTLRNLIPTEPINRKLSKIETLRLATSYISHLQSVLATGLEPTDQPCLKNYLALKSPANSDILSSVLNGNIPSGRPVCTFCAASELKQQQRSREKIQAGKSNRTGHQKTSIHRPYQHEQESFAKGPVLEDFNQFYSSYQNPACSTEHYLSMITQDLIYRQL</sequence>
<proteinExistence type="predicted"/>
<dbReference type="InterPro" id="IPR011598">
    <property type="entry name" value="bHLH_dom"/>
</dbReference>
<evidence type="ECO:0000313" key="3">
    <source>
        <dbReference type="EMBL" id="KAL3318732.1"/>
    </source>
</evidence>
<accession>A0ABD2QHD7</accession>
<name>A0ABD2QHD7_9PLAT</name>
<dbReference type="InterPro" id="IPR050283">
    <property type="entry name" value="E-box_TF_Regulators"/>
</dbReference>
<gene>
    <name evidence="3" type="primary">TCF15</name>
    <name evidence="3" type="ORF">Ciccas_002611</name>
</gene>
<dbReference type="SMART" id="SM00353">
    <property type="entry name" value="HLH"/>
    <property type="match status" value="1"/>
</dbReference>
<reference evidence="3 4" key="1">
    <citation type="submission" date="2024-11" db="EMBL/GenBank/DDBJ databases">
        <title>Adaptive evolution of stress response genes in parasites aligns with host niche diversity.</title>
        <authorList>
            <person name="Hahn C."/>
            <person name="Resl P."/>
        </authorList>
    </citation>
    <scope>NUCLEOTIDE SEQUENCE [LARGE SCALE GENOMIC DNA]</scope>
    <source>
        <strain evidence="3">EGGRZ-B1_66</strain>
        <tissue evidence="3">Body</tissue>
    </source>
</reference>
<dbReference type="PANTHER" id="PTHR23349">
    <property type="entry name" value="BASIC HELIX-LOOP-HELIX TRANSCRIPTION FACTOR, TWIST"/>
    <property type="match status" value="1"/>
</dbReference>
<dbReference type="PANTHER" id="PTHR23349:SF42">
    <property type="entry name" value="BHLH DOMAIN-CONTAINING PROTEIN"/>
    <property type="match status" value="1"/>
</dbReference>
<evidence type="ECO:0000313" key="4">
    <source>
        <dbReference type="Proteomes" id="UP001626550"/>
    </source>
</evidence>
<organism evidence="3 4">
    <name type="scientific">Cichlidogyrus casuarinus</name>
    <dbReference type="NCBI Taxonomy" id="1844966"/>
    <lineage>
        <taxon>Eukaryota</taxon>
        <taxon>Metazoa</taxon>
        <taxon>Spiralia</taxon>
        <taxon>Lophotrochozoa</taxon>
        <taxon>Platyhelminthes</taxon>
        <taxon>Monogenea</taxon>
        <taxon>Monopisthocotylea</taxon>
        <taxon>Dactylogyridea</taxon>
        <taxon>Ancyrocephalidae</taxon>
        <taxon>Cichlidogyrus</taxon>
    </lineage>
</organism>
<evidence type="ECO:0000259" key="2">
    <source>
        <dbReference type="PROSITE" id="PS50888"/>
    </source>
</evidence>
<dbReference type="EMBL" id="JBJKFK010000210">
    <property type="protein sequence ID" value="KAL3318732.1"/>
    <property type="molecule type" value="Genomic_DNA"/>
</dbReference>
<dbReference type="AlphaFoldDB" id="A0ABD2QHD7"/>
<evidence type="ECO:0000256" key="1">
    <source>
        <dbReference type="SAM" id="MobiDB-lite"/>
    </source>
</evidence>
<dbReference type="PROSITE" id="PS50888">
    <property type="entry name" value="BHLH"/>
    <property type="match status" value="1"/>
</dbReference>
<dbReference type="Gene3D" id="4.10.280.10">
    <property type="entry name" value="Helix-loop-helix DNA-binding domain"/>
    <property type="match status" value="1"/>
</dbReference>
<comment type="caution">
    <text evidence="3">The sequence shown here is derived from an EMBL/GenBank/DDBJ whole genome shotgun (WGS) entry which is preliminary data.</text>
</comment>
<dbReference type="SUPFAM" id="SSF47459">
    <property type="entry name" value="HLH, helix-loop-helix DNA-binding domain"/>
    <property type="match status" value="1"/>
</dbReference>
<feature type="region of interest" description="Disordered" evidence="1">
    <location>
        <begin position="104"/>
        <end position="130"/>
    </location>
</feature>
<dbReference type="Proteomes" id="UP001626550">
    <property type="component" value="Unassembled WGS sequence"/>
</dbReference>